<accession>A0A8S5N9Q1</accession>
<proteinExistence type="predicted"/>
<name>A0A8S5N9Q1_9CAUD</name>
<protein>
    <submittedName>
        <fullName evidence="1">Uncharacterized protein</fullName>
    </submittedName>
</protein>
<sequence>MHINLSGVGRHIGRLLYETEIATGKSIDHAEMGRASTRCARVNTRYRLPVLFPLW</sequence>
<organism evidence="1">
    <name type="scientific">Siphoviridae sp. ctpLW14</name>
    <dbReference type="NCBI Taxonomy" id="2826464"/>
    <lineage>
        <taxon>Viruses</taxon>
        <taxon>Duplodnaviria</taxon>
        <taxon>Heunggongvirae</taxon>
        <taxon>Uroviricota</taxon>
        <taxon>Caudoviricetes</taxon>
    </lineage>
</organism>
<reference evidence="1" key="1">
    <citation type="journal article" date="2021" name="Proc. Natl. Acad. Sci. U.S.A.">
        <title>A Catalog of Tens of Thousands of Viruses from Human Metagenomes Reveals Hidden Associations with Chronic Diseases.</title>
        <authorList>
            <person name="Tisza M.J."/>
            <person name="Buck C.B."/>
        </authorList>
    </citation>
    <scope>NUCLEOTIDE SEQUENCE</scope>
    <source>
        <strain evidence="1">CtpLW14</strain>
    </source>
</reference>
<dbReference type="EMBL" id="BK015100">
    <property type="protein sequence ID" value="DAD90992.1"/>
    <property type="molecule type" value="Genomic_DNA"/>
</dbReference>
<evidence type="ECO:0000313" key="1">
    <source>
        <dbReference type="EMBL" id="DAD90992.1"/>
    </source>
</evidence>